<accession>A0ABS6XG80</accession>
<dbReference type="EMBL" id="JAHWXQ010000005">
    <property type="protein sequence ID" value="MBW3366654.1"/>
    <property type="molecule type" value="Genomic_DNA"/>
</dbReference>
<keyword evidence="3" id="KW-0328">Glycosyltransferase</keyword>
<feature type="domain" description="Glycosyltransferase subfamily 4-like N-terminal" evidence="2">
    <location>
        <begin position="16"/>
        <end position="128"/>
    </location>
</feature>
<dbReference type="Gene3D" id="3.40.50.2000">
    <property type="entry name" value="Glycogen Phosphorylase B"/>
    <property type="match status" value="3"/>
</dbReference>
<dbReference type="RefSeq" id="WP_199111397.1">
    <property type="nucleotide sequence ID" value="NZ_JAHWXQ010000005.1"/>
</dbReference>
<name>A0ABS6XG80_9BACT</name>
<dbReference type="Pfam" id="PF13439">
    <property type="entry name" value="Glyco_transf_4"/>
    <property type="match status" value="1"/>
</dbReference>
<feature type="domain" description="Glycosyl transferase family 1" evidence="1">
    <location>
        <begin position="270"/>
        <end position="419"/>
    </location>
</feature>
<proteinExistence type="predicted"/>
<dbReference type="EC" id="2.4.-.-" evidence="3"/>
<evidence type="ECO:0000313" key="3">
    <source>
        <dbReference type="EMBL" id="MBW3366654.1"/>
    </source>
</evidence>
<dbReference type="InterPro" id="IPR028098">
    <property type="entry name" value="Glyco_trans_4-like_N"/>
</dbReference>
<comment type="caution">
    <text evidence="3">The sequence shown here is derived from an EMBL/GenBank/DDBJ whole genome shotgun (WGS) entry which is preliminary data.</text>
</comment>
<evidence type="ECO:0000259" key="1">
    <source>
        <dbReference type="Pfam" id="PF00534"/>
    </source>
</evidence>
<keyword evidence="3" id="KW-0808">Transferase</keyword>
<dbReference type="Proteomes" id="UP000774935">
    <property type="component" value="Unassembled WGS sequence"/>
</dbReference>
<protein>
    <submittedName>
        <fullName evidence="3">Glycosyltransferase</fullName>
        <ecNumber evidence="3">2.4.-.-</ecNumber>
    </submittedName>
</protein>
<dbReference type="PANTHER" id="PTHR12526:SF638">
    <property type="entry name" value="SPORE COAT PROTEIN SA"/>
    <property type="match status" value="1"/>
</dbReference>
<dbReference type="Pfam" id="PF00534">
    <property type="entry name" value="Glycos_transf_1"/>
    <property type="match status" value="1"/>
</dbReference>
<dbReference type="PANTHER" id="PTHR12526">
    <property type="entry name" value="GLYCOSYLTRANSFERASE"/>
    <property type="match status" value="1"/>
</dbReference>
<keyword evidence="4" id="KW-1185">Reference proteome</keyword>
<dbReference type="GO" id="GO:0016757">
    <property type="term" value="F:glycosyltransferase activity"/>
    <property type="evidence" value="ECO:0007669"/>
    <property type="project" value="UniProtKB-KW"/>
</dbReference>
<reference evidence="3 4" key="1">
    <citation type="submission" date="2021-07" db="EMBL/GenBank/DDBJ databases">
        <authorList>
            <person name="Kim M.K."/>
        </authorList>
    </citation>
    <scope>NUCLEOTIDE SEQUENCE [LARGE SCALE GENOMIC DNA]</scope>
    <source>
        <strain evidence="3 4">HLY7-15</strain>
    </source>
</reference>
<dbReference type="SUPFAM" id="SSF53756">
    <property type="entry name" value="UDP-Glycosyltransferase/glycogen phosphorylase"/>
    <property type="match status" value="1"/>
</dbReference>
<organism evidence="3 4">
    <name type="scientific">Pontibacter populi</name>
    <dbReference type="NCBI Taxonomy" id="890055"/>
    <lineage>
        <taxon>Bacteria</taxon>
        <taxon>Pseudomonadati</taxon>
        <taxon>Bacteroidota</taxon>
        <taxon>Cytophagia</taxon>
        <taxon>Cytophagales</taxon>
        <taxon>Hymenobacteraceae</taxon>
        <taxon>Pontibacter</taxon>
    </lineage>
</organism>
<evidence type="ECO:0000259" key="2">
    <source>
        <dbReference type="Pfam" id="PF13439"/>
    </source>
</evidence>
<evidence type="ECO:0000313" key="4">
    <source>
        <dbReference type="Proteomes" id="UP000774935"/>
    </source>
</evidence>
<gene>
    <name evidence="3" type="ORF">KYK27_16455</name>
</gene>
<sequence length="442" mass="49502">MKILQVLNHYLPYQVAGTEVYTSLLSKYLHQQGIIVKVVIPNYGASGNALYVHEYIPVIAYAEPSEVDRSLIMGLRKPDGLKYFEELLVQEQPNIVHFHELAGSNGVTVHHVERAKALGFKVVTTLHLARYTCKTGNLLYENKSLCDGVIDIEKCTRCNFVVKGLSNFRINALLPLSWIAYKLNINLTKSDSSLSTAIGFPFLIDKIKTDLQRLYNSSDKVVTLTSWYKTVLQSNRVPRDKIVHIPQALPFLEEIITSTTSVEARLPIRLMYIGRISPIKGVHLLLEAVKGLPCDKIILHIYGQEMGDAYSASCREQSVGLPNVKWMGKIDPNSVVKTMQKYQAVCIPSVCSEMSPLVIQEAFAAAVPVIASDVHGNSEQITHNKNGLLFKFNNSDALKYELQCIIENPELLVTLGKNIQPPQNFNVVGMAYLELYQELLRT</sequence>
<dbReference type="InterPro" id="IPR001296">
    <property type="entry name" value="Glyco_trans_1"/>
</dbReference>